<dbReference type="GO" id="GO:0000156">
    <property type="term" value="F:phosphorelay response regulator activity"/>
    <property type="evidence" value="ECO:0007669"/>
    <property type="project" value="TreeGrafter"/>
</dbReference>
<dbReference type="GO" id="GO:0006355">
    <property type="term" value="P:regulation of DNA-templated transcription"/>
    <property type="evidence" value="ECO:0007669"/>
    <property type="project" value="InterPro"/>
</dbReference>
<dbReference type="InterPro" id="IPR001867">
    <property type="entry name" value="OmpR/PhoB-type_DNA-bd"/>
</dbReference>
<dbReference type="AlphaFoldDB" id="K1UPM8"/>
<accession>K1UPM8</accession>
<dbReference type="CDD" id="cd00383">
    <property type="entry name" value="trans_reg_C"/>
    <property type="match status" value="1"/>
</dbReference>
<dbReference type="GO" id="GO:0032993">
    <property type="term" value="C:protein-DNA complex"/>
    <property type="evidence" value="ECO:0007669"/>
    <property type="project" value="TreeGrafter"/>
</dbReference>
<dbReference type="InterPro" id="IPR001789">
    <property type="entry name" value="Sig_transdc_resp-reg_receiver"/>
</dbReference>
<dbReference type="InterPro" id="IPR011006">
    <property type="entry name" value="CheY-like_superfamily"/>
</dbReference>
<feature type="domain" description="OmpR/PhoB-type" evidence="5">
    <location>
        <begin position="124"/>
        <end position="224"/>
    </location>
</feature>
<dbReference type="GO" id="GO:0000976">
    <property type="term" value="F:transcription cis-regulatory region binding"/>
    <property type="evidence" value="ECO:0007669"/>
    <property type="project" value="TreeGrafter"/>
</dbReference>
<evidence type="ECO:0000313" key="6">
    <source>
        <dbReference type="EMBL" id="EKC80095.1"/>
    </source>
</evidence>
<dbReference type="PROSITE" id="PS51755">
    <property type="entry name" value="OMPR_PHOB"/>
    <property type="match status" value="1"/>
</dbReference>
<dbReference type="PANTHER" id="PTHR48111:SF73">
    <property type="entry name" value="ALKALINE PHOSPHATASE SYNTHESIS TRANSCRIPTIONAL REGULATORY PROTEIN PHOP"/>
    <property type="match status" value="1"/>
</dbReference>
<evidence type="ECO:0000256" key="1">
    <source>
        <dbReference type="ARBA" id="ARBA00022553"/>
    </source>
</evidence>
<dbReference type="Gene3D" id="3.40.50.2300">
    <property type="match status" value="1"/>
</dbReference>
<dbReference type="SMART" id="SM00862">
    <property type="entry name" value="Trans_reg_C"/>
    <property type="match status" value="1"/>
</dbReference>
<keyword evidence="2" id="KW-0902">Two-component regulatory system</keyword>
<dbReference type="EMBL" id="AJWY01001215">
    <property type="protein sequence ID" value="EKC80095.1"/>
    <property type="molecule type" value="Genomic_DNA"/>
</dbReference>
<evidence type="ECO:0000259" key="4">
    <source>
        <dbReference type="PROSITE" id="PS50110"/>
    </source>
</evidence>
<dbReference type="InterPro" id="IPR036388">
    <property type="entry name" value="WH-like_DNA-bd_sf"/>
</dbReference>
<dbReference type="SMART" id="SM00448">
    <property type="entry name" value="REC"/>
    <property type="match status" value="1"/>
</dbReference>
<dbReference type="CDD" id="cd17574">
    <property type="entry name" value="REC_OmpR"/>
    <property type="match status" value="1"/>
</dbReference>
<organism evidence="6">
    <name type="scientific">human gut metagenome</name>
    <dbReference type="NCBI Taxonomy" id="408170"/>
    <lineage>
        <taxon>unclassified sequences</taxon>
        <taxon>metagenomes</taxon>
        <taxon>organismal metagenomes</taxon>
    </lineage>
</organism>
<reference evidence="6" key="1">
    <citation type="journal article" date="2013" name="Environ. Microbiol.">
        <title>Microbiota from the distal guts of lean and obese adolescents exhibit partial functional redundancy besides clear differences in community structure.</title>
        <authorList>
            <person name="Ferrer M."/>
            <person name="Ruiz A."/>
            <person name="Lanza F."/>
            <person name="Haange S.B."/>
            <person name="Oberbach A."/>
            <person name="Till H."/>
            <person name="Bargiela R."/>
            <person name="Campoy C."/>
            <person name="Segura M.T."/>
            <person name="Richter M."/>
            <person name="von Bergen M."/>
            <person name="Seifert J."/>
            <person name="Suarez A."/>
        </authorList>
    </citation>
    <scope>NUCLEOTIDE SEQUENCE</scope>
</reference>
<protein>
    <submittedName>
        <fullName evidence="6">Two component transcriptional regulator, winged helix family</fullName>
    </submittedName>
</protein>
<evidence type="ECO:0000256" key="2">
    <source>
        <dbReference type="ARBA" id="ARBA00023012"/>
    </source>
</evidence>
<dbReference type="PANTHER" id="PTHR48111">
    <property type="entry name" value="REGULATOR OF RPOS"/>
    <property type="match status" value="1"/>
</dbReference>
<gene>
    <name evidence="6" type="ORF">LEA_01745</name>
</gene>
<comment type="caution">
    <text evidence="6">The sequence shown here is derived from an EMBL/GenBank/DDBJ whole genome shotgun (WGS) entry which is preliminary data.</text>
</comment>
<dbReference type="Gene3D" id="1.10.10.10">
    <property type="entry name" value="Winged helix-like DNA-binding domain superfamily/Winged helix DNA-binding domain"/>
    <property type="match status" value="1"/>
</dbReference>
<dbReference type="SUPFAM" id="SSF52172">
    <property type="entry name" value="CheY-like"/>
    <property type="match status" value="1"/>
</dbReference>
<dbReference type="FunFam" id="1.10.10.10:FF:000018">
    <property type="entry name" value="DNA-binding response regulator ResD"/>
    <property type="match status" value="1"/>
</dbReference>
<keyword evidence="3" id="KW-0238">DNA-binding</keyword>
<dbReference type="InterPro" id="IPR039420">
    <property type="entry name" value="WalR-like"/>
</dbReference>
<evidence type="ECO:0000256" key="3">
    <source>
        <dbReference type="ARBA" id="ARBA00023125"/>
    </source>
</evidence>
<evidence type="ECO:0000259" key="5">
    <source>
        <dbReference type="PROSITE" id="PS51755"/>
    </source>
</evidence>
<dbReference type="Pfam" id="PF00486">
    <property type="entry name" value="Trans_reg_C"/>
    <property type="match status" value="1"/>
</dbReference>
<dbReference type="GO" id="GO:0005829">
    <property type="term" value="C:cytosol"/>
    <property type="evidence" value="ECO:0007669"/>
    <property type="project" value="TreeGrafter"/>
</dbReference>
<sequence>MQSILIVEDDVIICGGIKVYLENHGYEAFCVYSVSEAKDKLNRKYDLVVLDVNLPDGSGLELCGYIRKTSDIPVIFLTANDTENDMIEGFKYGCDDYISKPFSVEILNQRIKAVLRRSQGSKQNDIFCYKNLSVDFYRMQAALNNRPIKLSVTEFKLLELLIKNKGQVLTRNSIIEKIWDCNENFVDENTLNVHIRRLRRKIESDPKNPEYIITVFGIGYTFGE</sequence>
<dbReference type="Pfam" id="PF00072">
    <property type="entry name" value="Response_reg"/>
    <property type="match status" value="1"/>
</dbReference>
<proteinExistence type="predicted"/>
<feature type="domain" description="Response regulatory" evidence="4">
    <location>
        <begin position="3"/>
        <end position="115"/>
    </location>
</feature>
<keyword evidence="1" id="KW-0597">Phosphoprotein</keyword>
<name>K1UPM8_9ZZZZ</name>
<dbReference type="PROSITE" id="PS50110">
    <property type="entry name" value="RESPONSE_REGULATORY"/>
    <property type="match status" value="1"/>
</dbReference>